<accession>A0AAW1TD97</accession>
<organism evidence="2 3">
    <name type="scientific">Apatococcus fuscideae</name>
    <dbReference type="NCBI Taxonomy" id="2026836"/>
    <lineage>
        <taxon>Eukaryota</taxon>
        <taxon>Viridiplantae</taxon>
        <taxon>Chlorophyta</taxon>
        <taxon>core chlorophytes</taxon>
        <taxon>Trebouxiophyceae</taxon>
        <taxon>Chlorellales</taxon>
        <taxon>Chlorellaceae</taxon>
        <taxon>Apatococcus</taxon>
    </lineage>
</organism>
<evidence type="ECO:0000256" key="1">
    <source>
        <dbReference type="SAM" id="Phobius"/>
    </source>
</evidence>
<keyword evidence="1" id="KW-1133">Transmembrane helix</keyword>
<name>A0AAW1TD97_9CHLO</name>
<evidence type="ECO:0000313" key="3">
    <source>
        <dbReference type="Proteomes" id="UP001485043"/>
    </source>
</evidence>
<gene>
    <name evidence="2" type="ORF">WJX84_001217</name>
</gene>
<dbReference type="AlphaFoldDB" id="A0AAW1TD97"/>
<evidence type="ECO:0000313" key="2">
    <source>
        <dbReference type="EMBL" id="KAK9867837.1"/>
    </source>
</evidence>
<feature type="transmembrane region" description="Helical" evidence="1">
    <location>
        <begin position="20"/>
        <end position="39"/>
    </location>
</feature>
<dbReference type="Proteomes" id="UP001485043">
    <property type="component" value="Unassembled WGS sequence"/>
</dbReference>
<comment type="caution">
    <text evidence="2">The sequence shown here is derived from an EMBL/GenBank/DDBJ whole genome shotgun (WGS) entry which is preliminary data.</text>
</comment>
<keyword evidence="1" id="KW-0812">Transmembrane</keyword>
<keyword evidence="1" id="KW-0472">Membrane</keyword>
<proteinExistence type="predicted"/>
<protein>
    <submittedName>
        <fullName evidence="2">Uncharacterized protein</fullName>
    </submittedName>
</protein>
<sequence length="92" mass="9848">MQGVVQGAGRQSKGVLINFVAYYIAGLSSGLLLVCRLHWEVEGLVGGLILGWEGDSRSSDALDSCDDACDLLRYGCQARFRSPALSTLKIIS</sequence>
<reference evidence="2 3" key="1">
    <citation type="journal article" date="2024" name="Nat. Commun.">
        <title>Phylogenomics reveals the evolutionary origins of lichenization in chlorophyte algae.</title>
        <authorList>
            <person name="Puginier C."/>
            <person name="Libourel C."/>
            <person name="Otte J."/>
            <person name="Skaloud P."/>
            <person name="Haon M."/>
            <person name="Grisel S."/>
            <person name="Petersen M."/>
            <person name="Berrin J.G."/>
            <person name="Delaux P.M."/>
            <person name="Dal Grande F."/>
            <person name="Keller J."/>
        </authorList>
    </citation>
    <scope>NUCLEOTIDE SEQUENCE [LARGE SCALE GENOMIC DNA]</scope>
    <source>
        <strain evidence="2 3">SAG 2523</strain>
    </source>
</reference>
<keyword evidence="3" id="KW-1185">Reference proteome</keyword>
<dbReference type="EMBL" id="JALJOV010000061">
    <property type="protein sequence ID" value="KAK9867837.1"/>
    <property type="molecule type" value="Genomic_DNA"/>
</dbReference>